<reference evidence="1 2" key="1">
    <citation type="submission" date="2024-02" db="EMBL/GenBank/DDBJ databases">
        <title>Seven novel Bacillus-like species.</title>
        <authorList>
            <person name="Liu G."/>
        </authorList>
    </citation>
    <scope>NUCLEOTIDE SEQUENCE [LARGE SCALE GENOMIC DNA]</scope>
    <source>
        <strain evidence="1 2">FJAT-52991</strain>
        <plasmid evidence="1 2">unnamed2</plasmid>
    </source>
</reference>
<dbReference type="RefSeq" id="WP_338754915.1">
    <property type="nucleotide sequence ID" value="NZ_CP147406.1"/>
</dbReference>
<evidence type="ECO:0000313" key="2">
    <source>
        <dbReference type="Proteomes" id="UP001387364"/>
    </source>
</evidence>
<dbReference type="Proteomes" id="UP001387364">
    <property type="component" value="Plasmid unnamed2"/>
</dbReference>
<proteinExistence type="predicted"/>
<evidence type="ECO:0000313" key="1">
    <source>
        <dbReference type="EMBL" id="WXB95024.1"/>
    </source>
</evidence>
<dbReference type="EMBL" id="CP147406">
    <property type="protein sequence ID" value="WXB95024.1"/>
    <property type="molecule type" value="Genomic_DNA"/>
</dbReference>
<name>A0ABZ2NC63_9BACI</name>
<keyword evidence="2" id="KW-1185">Reference proteome</keyword>
<geneLocation type="plasmid" evidence="1 2">
    <name>unnamed2</name>
</geneLocation>
<gene>
    <name evidence="1" type="ORF">WDJ61_18785</name>
</gene>
<sequence>MKFFFQSRRKLKSWDQNEHIQSSIKELTDDEMKLIQGASKDKNESLYHSYALATEHKRMLP</sequence>
<keyword evidence="1" id="KW-0614">Plasmid</keyword>
<protein>
    <submittedName>
        <fullName evidence="1">Uncharacterized protein</fullName>
    </submittedName>
</protein>
<organism evidence="1 2">
    <name type="scientific">Bacillus kandeliae</name>
    <dbReference type="NCBI Taxonomy" id="3129297"/>
    <lineage>
        <taxon>Bacteria</taxon>
        <taxon>Bacillati</taxon>
        <taxon>Bacillota</taxon>
        <taxon>Bacilli</taxon>
        <taxon>Bacillales</taxon>
        <taxon>Bacillaceae</taxon>
        <taxon>Bacillus</taxon>
    </lineage>
</organism>
<accession>A0ABZ2NC63</accession>